<dbReference type="HOGENOM" id="CLU_054590_2_3_1"/>
<dbReference type="RefSeq" id="XP_008078628.1">
    <property type="nucleotide sequence ID" value="XM_008080437.1"/>
</dbReference>
<dbReference type="Pfam" id="PF01738">
    <property type="entry name" value="DLH"/>
    <property type="match status" value="1"/>
</dbReference>
<dbReference type="OrthoDB" id="17560at2759"/>
<dbReference type="GeneID" id="19469434"/>
<protein>
    <submittedName>
        <fullName evidence="2">Alpha/beta-Hydrolase</fullName>
    </submittedName>
</protein>
<reference evidence="2 3" key="1">
    <citation type="journal article" date="2013" name="BMC Genomics">
        <title>Genomics-driven discovery of the pneumocandin biosynthetic gene cluster in the fungus Glarea lozoyensis.</title>
        <authorList>
            <person name="Chen L."/>
            <person name="Yue Q."/>
            <person name="Zhang X."/>
            <person name="Xiang M."/>
            <person name="Wang C."/>
            <person name="Li S."/>
            <person name="Che Y."/>
            <person name="Ortiz-Lopez F.J."/>
            <person name="Bills G.F."/>
            <person name="Liu X."/>
            <person name="An Z."/>
        </authorList>
    </citation>
    <scope>NUCLEOTIDE SEQUENCE [LARGE SCALE GENOMIC DNA]</scope>
    <source>
        <strain evidence="3">ATCC 20868 / MF5171</strain>
    </source>
</reference>
<dbReference type="AlphaFoldDB" id="S3E8S1"/>
<dbReference type="KEGG" id="glz:GLAREA_10387"/>
<dbReference type="eggNOG" id="KOG3043">
    <property type="taxonomic scope" value="Eukaryota"/>
</dbReference>
<keyword evidence="3" id="KW-1185">Reference proteome</keyword>
<keyword evidence="2" id="KW-0378">Hydrolase</keyword>
<dbReference type="GO" id="GO:0016787">
    <property type="term" value="F:hydrolase activity"/>
    <property type="evidence" value="ECO:0007669"/>
    <property type="project" value="UniProtKB-KW"/>
</dbReference>
<sequence>MPPICPSCLTGTLHTTDPLGHTRTIHGLDTYIAQPPNKTTPKGLIILISDAFGWTIPNSRLLADAYAQKGGFEVWVPDFMDGYAMSPSVMTRMKELKAPQPWLTTLFLKPVWAVQTLYATVLWLFKTRTSVCKPRIFNFITQIRKEAPPFATDELKIGVAGFCWGGRHAFLLAADEAASRVERYGSSTGKPEALIDCAFVAHPSMLVLPREVEEVRVPMSVCVGEEDAMMTREQVGEMKRVLEGKGENEVITIEGAVHGFAVRSDPGDGFMVECAEIAERQALGWFQRWMG</sequence>
<dbReference type="Proteomes" id="UP000016922">
    <property type="component" value="Unassembled WGS sequence"/>
</dbReference>
<evidence type="ECO:0000259" key="1">
    <source>
        <dbReference type="Pfam" id="PF01738"/>
    </source>
</evidence>
<organism evidence="2 3">
    <name type="scientific">Glarea lozoyensis (strain ATCC 20868 / MF5171)</name>
    <dbReference type="NCBI Taxonomy" id="1116229"/>
    <lineage>
        <taxon>Eukaryota</taxon>
        <taxon>Fungi</taxon>
        <taxon>Dikarya</taxon>
        <taxon>Ascomycota</taxon>
        <taxon>Pezizomycotina</taxon>
        <taxon>Leotiomycetes</taxon>
        <taxon>Helotiales</taxon>
        <taxon>Helotiaceae</taxon>
        <taxon>Glarea</taxon>
    </lineage>
</organism>
<feature type="domain" description="Dienelactone hydrolase" evidence="1">
    <location>
        <begin position="28"/>
        <end position="288"/>
    </location>
</feature>
<evidence type="ECO:0000313" key="3">
    <source>
        <dbReference type="Proteomes" id="UP000016922"/>
    </source>
</evidence>
<proteinExistence type="predicted"/>
<name>S3E8S1_GLAL2</name>
<dbReference type="PANTHER" id="PTHR17630:SF105">
    <property type="entry name" value="DIENELACTONE HYDROLASE FAMILY PROTEIN (AFU_ORTHOLOGUE AFUA_4G08790)"/>
    <property type="match status" value="1"/>
</dbReference>
<dbReference type="InterPro" id="IPR002925">
    <property type="entry name" value="Dienelactn_hydro"/>
</dbReference>
<dbReference type="PANTHER" id="PTHR17630">
    <property type="entry name" value="DIENELACTONE HYDROLASE"/>
    <property type="match status" value="1"/>
</dbReference>
<evidence type="ECO:0000313" key="2">
    <source>
        <dbReference type="EMBL" id="EPE34693.1"/>
    </source>
</evidence>
<gene>
    <name evidence="2" type="ORF">GLAREA_10387</name>
</gene>
<dbReference type="EMBL" id="KE145356">
    <property type="protein sequence ID" value="EPE34693.1"/>
    <property type="molecule type" value="Genomic_DNA"/>
</dbReference>
<accession>S3E8S1</accession>
<dbReference type="Gene3D" id="3.40.50.1820">
    <property type="entry name" value="alpha/beta hydrolase"/>
    <property type="match status" value="1"/>
</dbReference>
<dbReference type="InterPro" id="IPR029058">
    <property type="entry name" value="AB_hydrolase_fold"/>
</dbReference>
<dbReference type="SUPFAM" id="SSF53474">
    <property type="entry name" value="alpha/beta-Hydrolases"/>
    <property type="match status" value="1"/>
</dbReference>
<dbReference type="OMA" id="DCAFTAH"/>